<dbReference type="PANTHER" id="PTHR43033:SF1">
    <property type="entry name" value="TRNA(ILE)-LYSIDINE SYNTHASE-RELATED"/>
    <property type="match status" value="1"/>
</dbReference>
<evidence type="ECO:0000313" key="11">
    <source>
        <dbReference type="EMBL" id="CAB4984485.1"/>
    </source>
</evidence>
<dbReference type="Gene3D" id="3.40.50.620">
    <property type="entry name" value="HUPs"/>
    <property type="match status" value="1"/>
</dbReference>
<dbReference type="InterPro" id="IPR012795">
    <property type="entry name" value="tRNA_Ile_lys_synt_N"/>
</dbReference>
<reference evidence="11" key="1">
    <citation type="submission" date="2020-05" db="EMBL/GenBank/DDBJ databases">
        <authorList>
            <person name="Chiriac C."/>
            <person name="Salcher M."/>
            <person name="Ghai R."/>
            <person name="Kavagutti S V."/>
        </authorList>
    </citation>
    <scope>NUCLEOTIDE SEQUENCE</scope>
</reference>
<dbReference type="InterPro" id="IPR015262">
    <property type="entry name" value="tRNA_Ile_lys_synt_subst-bd"/>
</dbReference>
<dbReference type="GO" id="GO:0032267">
    <property type="term" value="F:tRNA(Ile)-lysidine synthase activity"/>
    <property type="evidence" value="ECO:0007669"/>
    <property type="project" value="UniProtKB-EC"/>
</dbReference>
<dbReference type="GO" id="GO:0005737">
    <property type="term" value="C:cytoplasm"/>
    <property type="evidence" value="ECO:0007669"/>
    <property type="project" value="InterPro"/>
</dbReference>
<dbReference type="AlphaFoldDB" id="A0A6J7MXA8"/>
<dbReference type="CDD" id="cd01992">
    <property type="entry name" value="TilS_N"/>
    <property type="match status" value="1"/>
</dbReference>
<name>A0A6J7MXA8_9ZZZZ</name>
<feature type="domain" description="tRNA(Ile)-lysidine synthase substrate-binding" evidence="9">
    <location>
        <begin position="251"/>
        <end position="318"/>
    </location>
</feature>
<dbReference type="EMBL" id="CAFBPP010000013">
    <property type="protein sequence ID" value="CAB5015196.1"/>
    <property type="molecule type" value="Genomic_DNA"/>
</dbReference>
<keyword evidence="4" id="KW-0819">tRNA processing</keyword>
<organism evidence="11">
    <name type="scientific">freshwater metagenome</name>
    <dbReference type="NCBI Taxonomy" id="449393"/>
    <lineage>
        <taxon>unclassified sequences</taxon>
        <taxon>metagenomes</taxon>
        <taxon>ecological metagenomes</taxon>
    </lineage>
</organism>
<keyword evidence="2" id="KW-0963">Cytoplasm</keyword>
<evidence type="ECO:0000256" key="1">
    <source>
        <dbReference type="ARBA" id="ARBA00013267"/>
    </source>
</evidence>
<evidence type="ECO:0000256" key="4">
    <source>
        <dbReference type="ARBA" id="ARBA00022694"/>
    </source>
</evidence>
<dbReference type="NCBIfam" id="TIGR02432">
    <property type="entry name" value="lysidine_TilS_N"/>
    <property type="match status" value="1"/>
</dbReference>
<evidence type="ECO:0000259" key="9">
    <source>
        <dbReference type="Pfam" id="PF09179"/>
    </source>
</evidence>
<dbReference type="EMBL" id="CAFBMN010000013">
    <property type="protein sequence ID" value="CAB4900574.1"/>
    <property type="molecule type" value="Genomic_DNA"/>
</dbReference>
<proteinExistence type="inferred from homology"/>
<dbReference type="EMBL" id="CAFBOP010000017">
    <property type="protein sequence ID" value="CAB4984485.1"/>
    <property type="molecule type" value="Genomic_DNA"/>
</dbReference>
<evidence type="ECO:0000256" key="3">
    <source>
        <dbReference type="ARBA" id="ARBA00022598"/>
    </source>
</evidence>
<dbReference type="Gene3D" id="1.20.59.20">
    <property type="match status" value="1"/>
</dbReference>
<evidence type="ECO:0000313" key="12">
    <source>
        <dbReference type="EMBL" id="CAB5015196.1"/>
    </source>
</evidence>
<feature type="domain" description="tRNA(Ile)-lysidine/2-thiocytidine synthase N-terminal" evidence="8">
    <location>
        <begin position="28"/>
        <end position="202"/>
    </location>
</feature>
<evidence type="ECO:0000256" key="5">
    <source>
        <dbReference type="ARBA" id="ARBA00022741"/>
    </source>
</evidence>
<evidence type="ECO:0000256" key="2">
    <source>
        <dbReference type="ARBA" id="ARBA00022490"/>
    </source>
</evidence>
<keyword evidence="6" id="KW-0067">ATP-binding</keyword>
<accession>A0A6J7MXA8</accession>
<dbReference type="InterPro" id="IPR012094">
    <property type="entry name" value="tRNA_Ile_lys_synt"/>
</dbReference>
<dbReference type="GO" id="GO:0008033">
    <property type="term" value="P:tRNA processing"/>
    <property type="evidence" value="ECO:0007669"/>
    <property type="project" value="UniProtKB-KW"/>
</dbReference>
<dbReference type="SUPFAM" id="SSF82829">
    <property type="entry name" value="MesJ substrate recognition domain-like"/>
    <property type="match status" value="1"/>
</dbReference>
<evidence type="ECO:0000256" key="6">
    <source>
        <dbReference type="ARBA" id="ARBA00022840"/>
    </source>
</evidence>
<evidence type="ECO:0000256" key="7">
    <source>
        <dbReference type="ARBA" id="ARBA00048539"/>
    </source>
</evidence>
<dbReference type="Pfam" id="PF09179">
    <property type="entry name" value="TilS"/>
    <property type="match status" value="1"/>
</dbReference>
<dbReference type="Pfam" id="PF01171">
    <property type="entry name" value="ATP_bind_3"/>
    <property type="match status" value="1"/>
</dbReference>
<dbReference type="EC" id="6.3.4.19" evidence="1"/>
<keyword evidence="3" id="KW-0436">Ligase</keyword>
<dbReference type="GO" id="GO:0005524">
    <property type="term" value="F:ATP binding"/>
    <property type="evidence" value="ECO:0007669"/>
    <property type="project" value="UniProtKB-KW"/>
</dbReference>
<dbReference type="HAMAP" id="MF_01161">
    <property type="entry name" value="tRNA_Ile_lys_synt"/>
    <property type="match status" value="1"/>
</dbReference>
<keyword evidence="5" id="KW-0547">Nucleotide-binding</keyword>
<dbReference type="InterPro" id="IPR014729">
    <property type="entry name" value="Rossmann-like_a/b/a_fold"/>
</dbReference>
<dbReference type="InterPro" id="IPR011063">
    <property type="entry name" value="TilS/TtcA_N"/>
</dbReference>
<comment type="catalytic activity">
    <reaction evidence="7">
        <text>cytidine(34) in tRNA(Ile2) + L-lysine + ATP = lysidine(34) in tRNA(Ile2) + AMP + diphosphate + H(+)</text>
        <dbReference type="Rhea" id="RHEA:43744"/>
        <dbReference type="Rhea" id="RHEA-COMP:10625"/>
        <dbReference type="Rhea" id="RHEA-COMP:10670"/>
        <dbReference type="ChEBI" id="CHEBI:15378"/>
        <dbReference type="ChEBI" id="CHEBI:30616"/>
        <dbReference type="ChEBI" id="CHEBI:32551"/>
        <dbReference type="ChEBI" id="CHEBI:33019"/>
        <dbReference type="ChEBI" id="CHEBI:82748"/>
        <dbReference type="ChEBI" id="CHEBI:83665"/>
        <dbReference type="ChEBI" id="CHEBI:456215"/>
        <dbReference type="EC" id="6.3.4.19"/>
    </reaction>
</comment>
<evidence type="ECO:0000313" key="10">
    <source>
        <dbReference type="EMBL" id="CAB4900574.1"/>
    </source>
</evidence>
<sequence>MSNSTGNAMVAIRSAVRVELEKCSAGDKIIVASSGGADSLALSFAVAKEGSKLALQIIGVTVDHQLQEQSGIQANKVIAQFKNMGISDSEIVKVNVDITDGVEASARRARYEALDLAAAKYGAAKIFLGHTRDDQAESVLLGLARGSGTRSLSGMATQNGMYVRPLLAITREQTLHACDEEKLEPWSDPHNVDPQFKRVRVRLQALPVLEETIGPGISASLARSAGLLRDDADALDEWADKVFATLDPASLDVDAIAQLPRAVRSRILRLAVYAAGAPLGSLTAEQVSVLEALVTSWSGQGEVSLPGGVKVRRISGRLSLLQSNQ</sequence>
<evidence type="ECO:0000259" key="8">
    <source>
        <dbReference type="Pfam" id="PF01171"/>
    </source>
</evidence>
<dbReference type="PANTHER" id="PTHR43033">
    <property type="entry name" value="TRNA(ILE)-LYSIDINE SYNTHASE-RELATED"/>
    <property type="match status" value="1"/>
</dbReference>
<protein>
    <recommendedName>
        <fullName evidence="1">tRNA(Ile)-lysidine synthetase</fullName>
        <ecNumber evidence="1">6.3.4.19</ecNumber>
    </recommendedName>
</protein>
<gene>
    <name evidence="10" type="ORF">UFOPK3587_00453</name>
    <name evidence="11" type="ORF">UFOPK3984_00605</name>
    <name evidence="12" type="ORF">UFOPK4114_00496</name>
</gene>
<dbReference type="SUPFAM" id="SSF52402">
    <property type="entry name" value="Adenine nucleotide alpha hydrolases-like"/>
    <property type="match status" value="1"/>
</dbReference>